<dbReference type="eggNOG" id="COG4585">
    <property type="taxonomic scope" value="Bacteria"/>
</dbReference>
<dbReference type="Gene3D" id="3.30.565.10">
    <property type="entry name" value="Histidine kinase-like ATPase, C-terminal domain"/>
    <property type="match status" value="1"/>
</dbReference>
<dbReference type="CDD" id="cd16917">
    <property type="entry name" value="HATPase_UhpB-NarQ-NarX-like"/>
    <property type="match status" value="1"/>
</dbReference>
<evidence type="ECO:0000256" key="3">
    <source>
        <dbReference type="ARBA" id="ARBA00022553"/>
    </source>
</evidence>
<gene>
    <name evidence="11" type="ORF">Mucpa_1834</name>
</gene>
<dbReference type="InterPro" id="IPR036890">
    <property type="entry name" value="HATPase_C_sf"/>
</dbReference>
<organism evidence="11 12">
    <name type="scientific">Mucilaginibacter paludis DSM 18603</name>
    <dbReference type="NCBI Taxonomy" id="714943"/>
    <lineage>
        <taxon>Bacteria</taxon>
        <taxon>Pseudomonadati</taxon>
        <taxon>Bacteroidota</taxon>
        <taxon>Sphingobacteriia</taxon>
        <taxon>Sphingobacteriales</taxon>
        <taxon>Sphingobacteriaceae</taxon>
        <taxon>Mucilaginibacter</taxon>
    </lineage>
</organism>
<evidence type="ECO:0000256" key="6">
    <source>
        <dbReference type="ARBA" id="ARBA00022777"/>
    </source>
</evidence>
<dbReference type="AlphaFoldDB" id="H1YAA6"/>
<keyword evidence="6 11" id="KW-0418">Kinase</keyword>
<dbReference type="PROSITE" id="PS50109">
    <property type="entry name" value="HIS_KIN"/>
    <property type="match status" value="1"/>
</dbReference>
<dbReference type="Pfam" id="PF07730">
    <property type="entry name" value="HisKA_3"/>
    <property type="match status" value="1"/>
</dbReference>
<keyword evidence="3" id="KW-0597">Phosphoprotein</keyword>
<evidence type="ECO:0000256" key="4">
    <source>
        <dbReference type="ARBA" id="ARBA00022679"/>
    </source>
</evidence>
<dbReference type="RefSeq" id="WP_008505907.1">
    <property type="nucleotide sequence ID" value="NZ_CM001403.1"/>
</dbReference>
<dbReference type="InterPro" id="IPR003594">
    <property type="entry name" value="HATPase_dom"/>
</dbReference>
<feature type="domain" description="Histidine kinase" evidence="10">
    <location>
        <begin position="180"/>
        <end position="268"/>
    </location>
</feature>
<keyword evidence="7" id="KW-0067">ATP-binding</keyword>
<evidence type="ECO:0000256" key="7">
    <source>
        <dbReference type="ARBA" id="ARBA00022840"/>
    </source>
</evidence>
<sequence length="268" mass="30438">METGSQISLIDVIIPFTVVLFIIAVGVVLLYTHFQKNLYRQELDKAALKSAQHEELLRNSIFVQEEERKRIATDLHDELGAVISIMRMNLVLIQQKFKERDTVGPDLLSIVENLVNLSESGISSVRSISHQLIPPQLETFGLVKTLEYFIEKVNASGKINIYLWVKNELPDLHWPISLGLYRIIMELIGNTIKHAGANKITIEINYDSDFLLFNFNDDGRGIDFANGHQIGMGFKNIEARVMALKGTFEYGNNIDNTGFKAFFKLPIR</sequence>
<evidence type="ECO:0000259" key="10">
    <source>
        <dbReference type="PROSITE" id="PS50109"/>
    </source>
</evidence>
<dbReference type="GO" id="GO:0046983">
    <property type="term" value="F:protein dimerization activity"/>
    <property type="evidence" value="ECO:0007669"/>
    <property type="project" value="InterPro"/>
</dbReference>
<keyword evidence="9" id="KW-1133">Transmembrane helix</keyword>
<evidence type="ECO:0000256" key="1">
    <source>
        <dbReference type="ARBA" id="ARBA00000085"/>
    </source>
</evidence>
<dbReference type="GO" id="GO:0016020">
    <property type="term" value="C:membrane"/>
    <property type="evidence" value="ECO:0007669"/>
    <property type="project" value="InterPro"/>
</dbReference>
<keyword evidence="5" id="KW-0547">Nucleotide-binding</keyword>
<dbReference type="EC" id="2.7.13.3" evidence="2"/>
<dbReference type="SUPFAM" id="SSF55874">
    <property type="entry name" value="ATPase domain of HSP90 chaperone/DNA topoisomerase II/histidine kinase"/>
    <property type="match status" value="1"/>
</dbReference>
<keyword evidence="8" id="KW-0902">Two-component regulatory system</keyword>
<dbReference type="Pfam" id="PF02518">
    <property type="entry name" value="HATPase_c"/>
    <property type="match status" value="1"/>
</dbReference>
<dbReference type="InterPro" id="IPR005467">
    <property type="entry name" value="His_kinase_dom"/>
</dbReference>
<comment type="catalytic activity">
    <reaction evidence="1">
        <text>ATP + protein L-histidine = ADP + protein N-phospho-L-histidine.</text>
        <dbReference type="EC" id="2.7.13.3"/>
    </reaction>
</comment>
<dbReference type="GO" id="GO:0005524">
    <property type="term" value="F:ATP binding"/>
    <property type="evidence" value="ECO:0007669"/>
    <property type="project" value="UniProtKB-KW"/>
</dbReference>
<proteinExistence type="predicted"/>
<dbReference type="HOGENOM" id="CLU_000445_20_6_10"/>
<dbReference type="Proteomes" id="UP000002774">
    <property type="component" value="Chromosome"/>
</dbReference>
<dbReference type="EMBL" id="CM001403">
    <property type="protein sequence ID" value="EHQ25987.1"/>
    <property type="molecule type" value="Genomic_DNA"/>
</dbReference>
<dbReference type="InterPro" id="IPR011712">
    <property type="entry name" value="Sig_transdc_His_kin_sub3_dim/P"/>
</dbReference>
<evidence type="ECO:0000256" key="9">
    <source>
        <dbReference type="SAM" id="Phobius"/>
    </source>
</evidence>
<keyword evidence="9" id="KW-0472">Membrane</keyword>
<keyword evidence="4" id="KW-0808">Transferase</keyword>
<evidence type="ECO:0000256" key="8">
    <source>
        <dbReference type="ARBA" id="ARBA00023012"/>
    </source>
</evidence>
<dbReference type="STRING" id="714943.Mucpa_1834"/>
<protein>
    <recommendedName>
        <fullName evidence="2">histidine kinase</fullName>
        <ecNumber evidence="2">2.7.13.3</ecNumber>
    </recommendedName>
</protein>
<dbReference type="InterPro" id="IPR050482">
    <property type="entry name" value="Sensor_HK_TwoCompSys"/>
</dbReference>
<feature type="transmembrane region" description="Helical" evidence="9">
    <location>
        <begin position="12"/>
        <end position="31"/>
    </location>
</feature>
<name>H1YAA6_9SPHI</name>
<keyword evidence="12" id="KW-1185">Reference proteome</keyword>
<dbReference type="OrthoDB" id="5401121at2"/>
<evidence type="ECO:0000256" key="5">
    <source>
        <dbReference type="ARBA" id="ARBA00022741"/>
    </source>
</evidence>
<evidence type="ECO:0000313" key="12">
    <source>
        <dbReference type="Proteomes" id="UP000002774"/>
    </source>
</evidence>
<dbReference type="PANTHER" id="PTHR24421">
    <property type="entry name" value="NITRATE/NITRITE SENSOR PROTEIN NARX-RELATED"/>
    <property type="match status" value="1"/>
</dbReference>
<evidence type="ECO:0000313" key="11">
    <source>
        <dbReference type="EMBL" id="EHQ25987.1"/>
    </source>
</evidence>
<dbReference type="PANTHER" id="PTHR24421:SF10">
    <property type="entry name" value="NITRATE_NITRITE SENSOR PROTEIN NARQ"/>
    <property type="match status" value="1"/>
</dbReference>
<evidence type="ECO:0000256" key="2">
    <source>
        <dbReference type="ARBA" id="ARBA00012438"/>
    </source>
</evidence>
<accession>H1YAA6</accession>
<keyword evidence="9" id="KW-0812">Transmembrane</keyword>
<dbReference type="Gene3D" id="1.20.5.1930">
    <property type="match status" value="1"/>
</dbReference>
<reference evidence="11" key="1">
    <citation type="submission" date="2011-09" db="EMBL/GenBank/DDBJ databases">
        <title>The permanent draft genome of Mucilaginibacter paludis DSM 18603.</title>
        <authorList>
            <consortium name="US DOE Joint Genome Institute (JGI-PGF)"/>
            <person name="Lucas S."/>
            <person name="Han J."/>
            <person name="Lapidus A."/>
            <person name="Bruce D."/>
            <person name="Goodwin L."/>
            <person name="Pitluck S."/>
            <person name="Peters L."/>
            <person name="Kyrpides N."/>
            <person name="Mavromatis K."/>
            <person name="Ivanova N."/>
            <person name="Mikhailova N."/>
            <person name="Held B."/>
            <person name="Detter J.C."/>
            <person name="Tapia R."/>
            <person name="Han C."/>
            <person name="Land M."/>
            <person name="Hauser L."/>
            <person name="Markowitz V."/>
            <person name="Cheng J.-F."/>
            <person name="Hugenholtz P."/>
            <person name="Woyke T."/>
            <person name="Wu D."/>
            <person name="Tindall B."/>
            <person name="Brambilla E."/>
            <person name="Klenk H.-P."/>
            <person name="Eisen J.A."/>
        </authorList>
    </citation>
    <scope>NUCLEOTIDE SEQUENCE [LARGE SCALE GENOMIC DNA]</scope>
    <source>
        <strain evidence="11">DSM 18603</strain>
    </source>
</reference>
<dbReference type="GO" id="GO:0000155">
    <property type="term" value="F:phosphorelay sensor kinase activity"/>
    <property type="evidence" value="ECO:0007669"/>
    <property type="project" value="InterPro"/>
</dbReference>